<dbReference type="AlphaFoldDB" id="D0R472"/>
<dbReference type="HOGENOM" id="CLU_3421030_0_0_9"/>
<dbReference type="EMBL" id="FN298497">
    <property type="protein sequence ID" value="CAX66885.1"/>
    <property type="molecule type" value="Genomic_DNA"/>
</dbReference>
<reference evidence="1 2" key="1">
    <citation type="journal article" date="2009" name="J. Bacteriol.">
        <title>Complete genome sequence of Lactobacillus johnsonii FI9785, a competitive exclusion agent against pathogens in poultry.</title>
        <authorList>
            <person name="Wegmann U."/>
            <person name="Overweg K."/>
            <person name="Horn N."/>
            <person name="Goesmann A."/>
            <person name="Narbad A."/>
            <person name="Gasson M.J."/>
            <person name="Shearman C."/>
        </authorList>
    </citation>
    <scope>NUCLEOTIDE SEQUENCE [LARGE SCALE GENOMIC DNA]</scope>
    <source>
        <strain evidence="1 2">FI9785</strain>
    </source>
</reference>
<dbReference type="Proteomes" id="UP000002627">
    <property type="component" value="Chromosome"/>
</dbReference>
<gene>
    <name evidence="1" type="ordered locus">FI9785_1018</name>
</gene>
<keyword evidence="2" id="KW-1185">Reference proteome</keyword>
<dbReference type="KEGG" id="ljf:FI9785_1018"/>
<proteinExistence type="predicted"/>
<evidence type="ECO:0000313" key="2">
    <source>
        <dbReference type="Proteomes" id="UP000002627"/>
    </source>
</evidence>
<sequence length="24" mass="2795">MTTKIWVSNMSFEKATKAIDHDLK</sequence>
<organism evidence="1 2">
    <name type="scientific">Lactobacillus johnsonii (strain FI9785)</name>
    <dbReference type="NCBI Taxonomy" id="633699"/>
    <lineage>
        <taxon>Bacteria</taxon>
        <taxon>Bacillati</taxon>
        <taxon>Bacillota</taxon>
        <taxon>Bacilli</taxon>
        <taxon>Lactobacillales</taxon>
        <taxon>Lactobacillaceae</taxon>
        <taxon>Lactobacillus</taxon>
    </lineage>
</organism>
<name>D0R472_LACJF</name>
<evidence type="ECO:0000313" key="1">
    <source>
        <dbReference type="EMBL" id="CAX66885.1"/>
    </source>
</evidence>
<protein>
    <submittedName>
        <fullName evidence="1">Uncharacterized protein</fullName>
    </submittedName>
</protein>
<accession>D0R472</accession>